<dbReference type="EMBL" id="JBHLTN010000002">
    <property type="protein sequence ID" value="MFC0590962.1"/>
    <property type="molecule type" value="Genomic_DNA"/>
</dbReference>
<sequence length="127" mass="13792">MTTEAVPLWAQILTGGLLLLSAVLTLAAAWGVLSLRDFFKRLHPPALVLVGATWCVTLASMLFLSLHDGTLQLRAWLIIIVLSMTVPITTVILSRAALFRERRKPSGANLPPPLHPINATESPHDTP</sequence>
<dbReference type="Pfam" id="PF03334">
    <property type="entry name" value="PhaG_MnhG_YufB"/>
    <property type="match status" value="1"/>
</dbReference>
<keyword evidence="2" id="KW-0472">Membrane</keyword>
<organism evidence="3 4">
    <name type="scientific">Ottowia pentelensis</name>
    <dbReference type="NCBI Taxonomy" id="511108"/>
    <lineage>
        <taxon>Bacteria</taxon>
        <taxon>Pseudomonadati</taxon>
        <taxon>Pseudomonadota</taxon>
        <taxon>Betaproteobacteria</taxon>
        <taxon>Burkholderiales</taxon>
        <taxon>Comamonadaceae</taxon>
        <taxon>Ottowia</taxon>
    </lineage>
</organism>
<comment type="caution">
    <text evidence="3">The sequence shown here is derived from an EMBL/GenBank/DDBJ whole genome shotgun (WGS) entry which is preliminary data.</text>
</comment>
<evidence type="ECO:0000313" key="3">
    <source>
        <dbReference type="EMBL" id="MFC0590962.1"/>
    </source>
</evidence>
<protein>
    <submittedName>
        <fullName evidence="3">Monovalent cation/H(+) antiporter subunit G</fullName>
    </submittedName>
</protein>
<evidence type="ECO:0000256" key="1">
    <source>
        <dbReference type="SAM" id="MobiDB-lite"/>
    </source>
</evidence>
<name>A0ABV6PM99_9BURK</name>
<dbReference type="Proteomes" id="UP001589834">
    <property type="component" value="Unassembled WGS sequence"/>
</dbReference>
<keyword evidence="2" id="KW-1133">Transmembrane helix</keyword>
<feature type="transmembrane region" description="Helical" evidence="2">
    <location>
        <begin position="45"/>
        <end position="67"/>
    </location>
</feature>
<feature type="region of interest" description="Disordered" evidence="1">
    <location>
        <begin position="104"/>
        <end position="127"/>
    </location>
</feature>
<feature type="transmembrane region" description="Helical" evidence="2">
    <location>
        <begin position="12"/>
        <end position="33"/>
    </location>
</feature>
<proteinExistence type="predicted"/>
<accession>A0ABV6PM99</accession>
<feature type="transmembrane region" description="Helical" evidence="2">
    <location>
        <begin position="73"/>
        <end position="94"/>
    </location>
</feature>
<evidence type="ECO:0000313" key="4">
    <source>
        <dbReference type="Proteomes" id="UP001589834"/>
    </source>
</evidence>
<dbReference type="PANTHER" id="PTHR34703:SF1">
    <property type="entry name" value="ANTIPORTER SUBUNIT MNHG2-RELATED"/>
    <property type="match status" value="1"/>
</dbReference>
<dbReference type="InterPro" id="IPR005133">
    <property type="entry name" value="PhaG_MnhG_YufB"/>
</dbReference>
<gene>
    <name evidence="3" type="ORF">ACFFGG_00160</name>
</gene>
<dbReference type="PANTHER" id="PTHR34703">
    <property type="entry name" value="ANTIPORTER SUBUNIT MNHG2-RELATED"/>
    <property type="match status" value="1"/>
</dbReference>
<dbReference type="RefSeq" id="WP_377478522.1">
    <property type="nucleotide sequence ID" value="NZ_JBHLTN010000002.1"/>
</dbReference>
<keyword evidence="2" id="KW-0812">Transmembrane</keyword>
<evidence type="ECO:0000256" key="2">
    <source>
        <dbReference type="SAM" id="Phobius"/>
    </source>
</evidence>
<reference evidence="3 4" key="1">
    <citation type="submission" date="2024-09" db="EMBL/GenBank/DDBJ databases">
        <authorList>
            <person name="Sun Q."/>
            <person name="Mori K."/>
        </authorList>
    </citation>
    <scope>NUCLEOTIDE SEQUENCE [LARGE SCALE GENOMIC DNA]</scope>
    <source>
        <strain evidence="3 4">NCAIM B.02336</strain>
    </source>
</reference>
<keyword evidence="4" id="KW-1185">Reference proteome</keyword>